<evidence type="ECO:0000313" key="2">
    <source>
        <dbReference type="Proteomes" id="UP000273307"/>
    </source>
</evidence>
<reference evidence="1 2" key="1">
    <citation type="submission" date="2018-09" db="EMBL/GenBank/DDBJ databases">
        <authorList>
            <person name="Tagini F."/>
        </authorList>
    </citation>
    <scope>NUCLEOTIDE SEQUENCE [LARGE SCALE GENOMIC DNA]</scope>
    <source>
        <strain evidence="1 2">MK136</strain>
    </source>
</reference>
<keyword evidence="2" id="KW-1185">Reference proteome</keyword>
<dbReference type="RefSeq" id="WP_136625921.1">
    <property type="nucleotide sequence ID" value="NZ_UPHP01000143.1"/>
</dbReference>
<dbReference type="AlphaFoldDB" id="A0A498QK31"/>
<accession>A0A498QK31</accession>
<dbReference type="EMBL" id="UPHP01000143">
    <property type="protein sequence ID" value="VBA43960.1"/>
    <property type="molecule type" value="Genomic_DNA"/>
</dbReference>
<gene>
    <name evidence="1" type="ORF">LAUMK136_05366</name>
</gene>
<dbReference type="Proteomes" id="UP000273307">
    <property type="component" value="Unassembled WGS sequence"/>
</dbReference>
<name>A0A498QK31_9MYCO</name>
<evidence type="ECO:0000313" key="1">
    <source>
        <dbReference type="EMBL" id="VBA43960.1"/>
    </source>
</evidence>
<protein>
    <recommendedName>
        <fullName evidence="3">IrrE N-terminal-like domain-containing protein</fullName>
    </recommendedName>
</protein>
<organism evidence="1 2">
    <name type="scientific">Mycobacterium attenuatum</name>
    <dbReference type="NCBI Taxonomy" id="2341086"/>
    <lineage>
        <taxon>Bacteria</taxon>
        <taxon>Bacillati</taxon>
        <taxon>Actinomycetota</taxon>
        <taxon>Actinomycetes</taxon>
        <taxon>Mycobacteriales</taxon>
        <taxon>Mycobacteriaceae</taxon>
        <taxon>Mycobacterium</taxon>
    </lineage>
</organism>
<proteinExistence type="predicted"/>
<sequence length="201" mass="23036">MTTALTGESPSRNIDLSSPYTGVHLVKPAVTTNFDPEVERWNPWKTLVEKYPDYRLSTEYELPDRIWGMTSVNARRIWICKKLDERRRTCTLGHELMHLELGLFPRSGTPEYEQAERTIDEVLARRMIPFRALATIMIDRPNATMGIWALLLRVDVPTLTTRLLNLSTVERTALAQVRGGPLPILQIQAEEQRLCAIHADQ</sequence>
<evidence type="ECO:0008006" key="3">
    <source>
        <dbReference type="Google" id="ProtNLM"/>
    </source>
</evidence>